<dbReference type="Proteomes" id="UP000198284">
    <property type="component" value="Unassembled WGS sequence"/>
</dbReference>
<evidence type="ECO:0000256" key="1">
    <source>
        <dbReference type="ARBA" id="ARBA00004162"/>
    </source>
</evidence>
<dbReference type="EMBL" id="FZOT01000004">
    <property type="protein sequence ID" value="SNS60786.1"/>
    <property type="molecule type" value="Genomic_DNA"/>
</dbReference>
<evidence type="ECO:0000256" key="8">
    <source>
        <dbReference type="SAM" id="MobiDB-lite"/>
    </source>
</evidence>
<proteinExistence type="inferred from homology"/>
<feature type="compositionally biased region" description="Low complexity" evidence="8">
    <location>
        <begin position="60"/>
        <end position="73"/>
    </location>
</feature>
<protein>
    <submittedName>
        <fullName evidence="11">Chemotaxis protein MotB</fullName>
    </submittedName>
</protein>
<evidence type="ECO:0000256" key="3">
    <source>
        <dbReference type="ARBA" id="ARBA00022475"/>
    </source>
</evidence>
<gene>
    <name evidence="11" type="ORF">SAMN06265795_104112</name>
</gene>
<dbReference type="InterPro" id="IPR036737">
    <property type="entry name" value="OmpA-like_sf"/>
</dbReference>
<reference evidence="11 12" key="1">
    <citation type="submission" date="2017-06" db="EMBL/GenBank/DDBJ databases">
        <authorList>
            <person name="Kim H.J."/>
            <person name="Triplett B.A."/>
        </authorList>
    </citation>
    <scope>NUCLEOTIDE SEQUENCE [LARGE SCALE GENOMIC DNA]</scope>
    <source>
        <strain evidence="11 12">U15</strain>
    </source>
</reference>
<keyword evidence="4 9" id="KW-0812">Transmembrane</keyword>
<evidence type="ECO:0000256" key="9">
    <source>
        <dbReference type="SAM" id="Phobius"/>
    </source>
</evidence>
<evidence type="ECO:0000313" key="11">
    <source>
        <dbReference type="EMBL" id="SNS60786.1"/>
    </source>
</evidence>
<dbReference type="PANTHER" id="PTHR30329:SF20">
    <property type="entry name" value="EXPORTED PROTEIN"/>
    <property type="match status" value="1"/>
</dbReference>
<dbReference type="Pfam" id="PF00691">
    <property type="entry name" value="OmpA"/>
    <property type="match status" value="1"/>
</dbReference>
<keyword evidence="5 9" id="KW-1133">Transmembrane helix</keyword>
<dbReference type="InterPro" id="IPR025713">
    <property type="entry name" value="MotB-like_N_dom"/>
</dbReference>
<evidence type="ECO:0000256" key="5">
    <source>
        <dbReference type="ARBA" id="ARBA00022989"/>
    </source>
</evidence>
<dbReference type="Pfam" id="PF13677">
    <property type="entry name" value="MotB_plug"/>
    <property type="match status" value="1"/>
</dbReference>
<dbReference type="InterPro" id="IPR006665">
    <property type="entry name" value="OmpA-like"/>
</dbReference>
<dbReference type="OrthoDB" id="9815217at2"/>
<dbReference type="PANTHER" id="PTHR30329">
    <property type="entry name" value="STATOR ELEMENT OF FLAGELLAR MOTOR COMPLEX"/>
    <property type="match status" value="1"/>
</dbReference>
<sequence length="259" mass="28280">MSRRKPIIEEEENRERWLVSYADFITLLFAFFVVLYAYSSVNEAKMRQLSNAITTAFGTTPVSVTPETPPAVTGLPRPLGAPKKRPDQAALNKEREKLTGIARDLMEAMAPLLAEGKVKVTQGERGVTLEINAAILFRPGDARLADDSTQALRAVAQVLKDDNHQIQIQGHTDSLPISNAVFPSNWELSAFRAGSVVRLFVDSGVAEERLTAVGYGSTRPVADNSLPEGRLRNRRVAVMILSNLPEAVTEVSVSASNKP</sequence>
<dbReference type="AlphaFoldDB" id="A0A239FUF8"/>
<keyword evidence="6 7" id="KW-0472">Membrane</keyword>
<evidence type="ECO:0000256" key="2">
    <source>
        <dbReference type="ARBA" id="ARBA00008914"/>
    </source>
</evidence>
<evidence type="ECO:0000256" key="4">
    <source>
        <dbReference type="ARBA" id="ARBA00022692"/>
    </source>
</evidence>
<comment type="similarity">
    <text evidence="2">Belongs to the MotB family.</text>
</comment>
<evidence type="ECO:0000259" key="10">
    <source>
        <dbReference type="PROSITE" id="PS51123"/>
    </source>
</evidence>
<dbReference type="Gene3D" id="3.30.1330.60">
    <property type="entry name" value="OmpA-like domain"/>
    <property type="match status" value="1"/>
</dbReference>
<evidence type="ECO:0000256" key="7">
    <source>
        <dbReference type="PROSITE-ProRule" id="PRU00473"/>
    </source>
</evidence>
<feature type="region of interest" description="Disordered" evidence="8">
    <location>
        <begin position="60"/>
        <end position="92"/>
    </location>
</feature>
<dbReference type="CDD" id="cd07185">
    <property type="entry name" value="OmpA_C-like"/>
    <property type="match status" value="1"/>
</dbReference>
<dbReference type="NCBIfam" id="NF006541">
    <property type="entry name" value="PRK09038.1"/>
    <property type="match status" value="1"/>
</dbReference>
<dbReference type="PROSITE" id="PS51123">
    <property type="entry name" value="OMPA_2"/>
    <property type="match status" value="1"/>
</dbReference>
<dbReference type="SUPFAM" id="SSF103088">
    <property type="entry name" value="OmpA-like"/>
    <property type="match status" value="1"/>
</dbReference>
<feature type="transmembrane region" description="Helical" evidence="9">
    <location>
        <begin position="21"/>
        <end position="39"/>
    </location>
</feature>
<name>A0A239FUF8_9BURK</name>
<feature type="domain" description="OmpA-like" evidence="10">
    <location>
        <begin position="124"/>
        <end position="244"/>
    </location>
</feature>
<accession>A0A239FUF8</accession>
<comment type="subcellular location">
    <subcellularLocation>
        <location evidence="1">Cell membrane</location>
        <topology evidence="1">Single-pass membrane protein</topology>
    </subcellularLocation>
</comment>
<keyword evidence="3" id="KW-1003">Cell membrane</keyword>
<dbReference type="RefSeq" id="WP_089398963.1">
    <property type="nucleotide sequence ID" value="NZ_FZOT01000004.1"/>
</dbReference>
<evidence type="ECO:0000313" key="12">
    <source>
        <dbReference type="Proteomes" id="UP000198284"/>
    </source>
</evidence>
<keyword evidence="12" id="KW-1185">Reference proteome</keyword>
<dbReference type="InterPro" id="IPR050330">
    <property type="entry name" value="Bact_OuterMem_StrucFunc"/>
</dbReference>
<evidence type="ECO:0000256" key="6">
    <source>
        <dbReference type="ARBA" id="ARBA00023136"/>
    </source>
</evidence>
<dbReference type="GO" id="GO:0005886">
    <property type="term" value="C:plasma membrane"/>
    <property type="evidence" value="ECO:0007669"/>
    <property type="project" value="UniProtKB-SubCell"/>
</dbReference>
<dbReference type="PRINTS" id="PR01023">
    <property type="entry name" value="NAFLGMOTY"/>
</dbReference>
<organism evidence="11 12">
    <name type="scientific">Noviherbaspirillum humi</name>
    <dbReference type="NCBI Taxonomy" id="1688639"/>
    <lineage>
        <taxon>Bacteria</taxon>
        <taxon>Pseudomonadati</taxon>
        <taxon>Pseudomonadota</taxon>
        <taxon>Betaproteobacteria</taxon>
        <taxon>Burkholderiales</taxon>
        <taxon>Oxalobacteraceae</taxon>
        <taxon>Noviherbaspirillum</taxon>
    </lineage>
</organism>